<keyword evidence="2" id="KW-1133">Transmembrane helix</keyword>
<accession>A0A433D4H2</accession>
<dbReference type="OrthoDB" id="3340390at2759"/>
<evidence type="ECO:0000313" key="3">
    <source>
        <dbReference type="EMBL" id="RUP45757.1"/>
    </source>
</evidence>
<gene>
    <name evidence="3" type="ORF">BC936DRAFT_147781</name>
</gene>
<feature type="compositionally biased region" description="Acidic residues" evidence="1">
    <location>
        <begin position="263"/>
        <end position="272"/>
    </location>
</feature>
<dbReference type="AlphaFoldDB" id="A0A433D4H2"/>
<evidence type="ECO:0000313" key="4">
    <source>
        <dbReference type="Proteomes" id="UP000268093"/>
    </source>
</evidence>
<comment type="caution">
    <text evidence="3">The sequence shown here is derived from an EMBL/GenBank/DDBJ whole genome shotgun (WGS) entry which is preliminary data.</text>
</comment>
<evidence type="ECO:0000256" key="1">
    <source>
        <dbReference type="SAM" id="MobiDB-lite"/>
    </source>
</evidence>
<keyword evidence="4" id="KW-1185">Reference proteome</keyword>
<feature type="transmembrane region" description="Helical" evidence="2">
    <location>
        <begin position="101"/>
        <end position="118"/>
    </location>
</feature>
<name>A0A433D4H2_9FUNG</name>
<reference evidence="3 4" key="1">
    <citation type="journal article" date="2018" name="New Phytol.">
        <title>Phylogenomics of Endogonaceae and evolution of mycorrhizas within Mucoromycota.</title>
        <authorList>
            <person name="Chang Y."/>
            <person name="Desiro A."/>
            <person name="Na H."/>
            <person name="Sandor L."/>
            <person name="Lipzen A."/>
            <person name="Clum A."/>
            <person name="Barry K."/>
            <person name="Grigoriev I.V."/>
            <person name="Martin F.M."/>
            <person name="Stajich J.E."/>
            <person name="Smith M.E."/>
            <person name="Bonito G."/>
            <person name="Spatafora J.W."/>
        </authorList>
    </citation>
    <scope>NUCLEOTIDE SEQUENCE [LARGE SCALE GENOMIC DNA]</scope>
    <source>
        <strain evidence="3 4">GMNB39</strain>
    </source>
</reference>
<evidence type="ECO:0000256" key="2">
    <source>
        <dbReference type="SAM" id="Phobius"/>
    </source>
</evidence>
<sequence>MKYLAVLQIWVEALTDRKGWTLCIPLHDGPDSVGVVLDKKVSKVKRKQAGTLWKHYLDCINLSPKLTRMLQPATINRENFPITATAPRHPFSPSGGMFSKFEIRAILSLIIIVVIIYFAGSLSSLQICLLLAMTGALSAAATILMSQEGSTEEVCNENLIAGVGRDIGGHESFVEDDIGDINSVMPEIILRYFDDDEDNDDNGDDSHHGLPADHWGEDAVNQSITAPSISLSFSGGKARDVFPVDVGRAAWRRRTRGGKRVEEEESDDDNDSDVEKDLPADPITRREILVFRICSWISGRLLGEWPRGWMSSGAKS</sequence>
<feature type="region of interest" description="Disordered" evidence="1">
    <location>
        <begin position="253"/>
        <end position="278"/>
    </location>
</feature>
<dbReference type="Proteomes" id="UP000268093">
    <property type="component" value="Unassembled WGS sequence"/>
</dbReference>
<protein>
    <submittedName>
        <fullName evidence="3">Uncharacterized protein</fullName>
    </submittedName>
</protein>
<keyword evidence="2" id="KW-0812">Transmembrane</keyword>
<dbReference type="Gene3D" id="3.30.9.100">
    <property type="match status" value="1"/>
</dbReference>
<proteinExistence type="predicted"/>
<keyword evidence="2" id="KW-0472">Membrane</keyword>
<organism evidence="3 4">
    <name type="scientific">Jimgerdemannia flammicorona</name>
    <dbReference type="NCBI Taxonomy" id="994334"/>
    <lineage>
        <taxon>Eukaryota</taxon>
        <taxon>Fungi</taxon>
        <taxon>Fungi incertae sedis</taxon>
        <taxon>Mucoromycota</taxon>
        <taxon>Mucoromycotina</taxon>
        <taxon>Endogonomycetes</taxon>
        <taxon>Endogonales</taxon>
        <taxon>Endogonaceae</taxon>
        <taxon>Jimgerdemannia</taxon>
    </lineage>
</organism>
<dbReference type="EMBL" id="RBNI01006811">
    <property type="protein sequence ID" value="RUP45757.1"/>
    <property type="molecule type" value="Genomic_DNA"/>
</dbReference>